<keyword evidence="3" id="KW-1185">Reference proteome</keyword>
<reference evidence="2" key="1">
    <citation type="submission" date="2023-07" db="EMBL/GenBank/DDBJ databases">
        <title>Chromosome-level Genome Assembly of Striped Snakehead (Channa striata).</title>
        <authorList>
            <person name="Liu H."/>
        </authorList>
    </citation>
    <scope>NUCLEOTIDE SEQUENCE</scope>
    <source>
        <strain evidence="2">Gz</strain>
        <tissue evidence="2">Muscle</tissue>
    </source>
</reference>
<proteinExistence type="predicted"/>
<feature type="region of interest" description="Disordered" evidence="1">
    <location>
        <begin position="1"/>
        <end position="67"/>
    </location>
</feature>
<name>A0AA88N007_CHASR</name>
<evidence type="ECO:0000313" key="2">
    <source>
        <dbReference type="EMBL" id="KAK2845072.1"/>
    </source>
</evidence>
<evidence type="ECO:0000313" key="3">
    <source>
        <dbReference type="Proteomes" id="UP001187415"/>
    </source>
</evidence>
<dbReference type="AlphaFoldDB" id="A0AA88N007"/>
<dbReference type="Proteomes" id="UP001187415">
    <property type="component" value="Unassembled WGS sequence"/>
</dbReference>
<feature type="compositionally biased region" description="Polar residues" evidence="1">
    <location>
        <begin position="57"/>
        <end position="67"/>
    </location>
</feature>
<comment type="caution">
    <text evidence="2">The sequence shown here is derived from an EMBL/GenBank/DDBJ whole genome shotgun (WGS) entry which is preliminary data.</text>
</comment>
<dbReference type="EMBL" id="JAUPFM010000008">
    <property type="protein sequence ID" value="KAK2845072.1"/>
    <property type="molecule type" value="Genomic_DNA"/>
</dbReference>
<protein>
    <submittedName>
        <fullName evidence="2">Uncharacterized protein</fullName>
    </submittedName>
</protein>
<organism evidence="2 3">
    <name type="scientific">Channa striata</name>
    <name type="common">Snakehead murrel</name>
    <name type="synonym">Ophicephalus striatus</name>
    <dbReference type="NCBI Taxonomy" id="64152"/>
    <lineage>
        <taxon>Eukaryota</taxon>
        <taxon>Metazoa</taxon>
        <taxon>Chordata</taxon>
        <taxon>Craniata</taxon>
        <taxon>Vertebrata</taxon>
        <taxon>Euteleostomi</taxon>
        <taxon>Actinopterygii</taxon>
        <taxon>Neopterygii</taxon>
        <taxon>Teleostei</taxon>
        <taxon>Neoteleostei</taxon>
        <taxon>Acanthomorphata</taxon>
        <taxon>Anabantaria</taxon>
        <taxon>Anabantiformes</taxon>
        <taxon>Channoidei</taxon>
        <taxon>Channidae</taxon>
        <taxon>Channa</taxon>
    </lineage>
</organism>
<evidence type="ECO:0000256" key="1">
    <source>
        <dbReference type="SAM" id="MobiDB-lite"/>
    </source>
</evidence>
<sequence>MSQSEEKYDGASLGDKQNKDQGSQRPISGSPTGSDGPRSQPVTIEPLGSLAKKRRLSSQSPAQALCP</sequence>
<feature type="compositionally biased region" description="Polar residues" evidence="1">
    <location>
        <begin position="20"/>
        <end position="33"/>
    </location>
</feature>
<accession>A0AA88N007</accession>
<gene>
    <name evidence="2" type="ORF">Q5P01_011731</name>
</gene>